<evidence type="ECO:0000256" key="1">
    <source>
        <dbReference type="SAM" id="Phobius"/>
    </source>
</evidence>
<dbReference type="AlphaFoldDB" id="A0A484MK78"/>
<reference evidence="3 4" key="1">
    <citation type="submission" date="2018-04" db="EMBL/GenBank/DDBJ databases">
        <authorList>
            <person name="Vogel A."/>
        </authorList>
    </citation>
    <scope>NUCLEOTIDE SEQUENCE [LARGE SCALE GENOMIC DNA]</scope>
</reference>
<evidence type="ECO:0000313" key="4">
    <source>
        <dbReference type="Proteomes" id="UP000595140"/>
    </source>
</evidence>
<dbReference type="PANTHER" id="PTHR33116">
    <property type="entry name" value="REVERSE TRANSCRIPTASE ZINC-BINDING DOMAIN-CONTAINING PROTEIN-RELATED-RELATED"/>
    <property type="match status" value="1"/>
</dbReference>
<dbReference type="InterPro" id="IPR026960">
    <property type="entry name" value="RVT-Znf"/>
</dbReference>
<proteinExistence type="predicted"/>
<feature type="non-terminal residue" evidence="3">
    <location>
        <position position="615"/>
    </location>
</feature>
<dbReference type="Pfam" id="PF13966">
    <property type="entry name" value="zf-RVT"/>
    <property type="match status" value="1"/>
</dbReference>
<dbReference type="InterPro" id="IPR036691">
    <property type="entry name" value="Endo/exonu/phosph_ase_sf"/>
</dbReference>
<feature type="transmembrane region" description="Helical" evidence="1">
    <location>
        <begin position="199"/>
        <end position="223"/>
    </location>
</feature>
<evidence type="ECO:0000313" key="3">
    <source>
        <dbReference type="EMBL" id="VFQ89212.1"/>
    </source>
</evidence>
<dbReference type="PANTHER" id="PTHR33116:SF86">
    <property type="entry name" value="REVERSE TRANSCRIPTASE DOMAIN-CONTAINING PROTEIN"/>
    <property type="match status" value="1"/>
</dbReference>
<keyword evidence="1" id="KW-1133">Transmembrane helix</keyword>
<dbReference type="SUPFAM" id="SSF56219">
    <property type="entry name" value="DNase I-like"/>
    <property type="match status" value="1"/>
</dbReference>
<keyword evidence="1" id="KW-0812">Transmembrane</keyword>
<dbReference type="OrthoDB" id="1001388at2759"/>
<evidence type="ECO:0000259" key="2">
    <source>
        <dbReference type="Pfam" id="PF13966"/>
    </source>
</evidence>
<gene>
    <name evidence="3" type="ORF">CCAM_LOCUS30988</name>
</gene>
<feature type="domain" description="Reverse transcriptase zinc-binding" evidence="2">
    <location>
        <begin position="457"/>
        <end position="544"/>
    </location>
</feature>
<dbReference type="Proteomes" id="UP000595140">
    <property type="component" value="Unassembled WGS sequence"/>
</dbReference>
<keyword evidence="1" id="KW-0472">Membrane</keyword>
<organism evidence="3 4">
    <name type="scientific">Cuscuta campestris</name>
    <dbReference type="NCBI Taxonomy" id="132261"/>
    <lineage>
        <taxon>Eukaryota</taxon>
        <taxon>Viridiplantae</taxon>
        <taxon>Streptophyta</taxon>
        <taxon>Embryophyta</taxon>
        <taxon>Tracheophyta</taxon>
        <taxon>Spermatophyta</taxon>
        <taxon>Magnoliopsida</taxon>
        <taxon>eudicotyledons</taxon>
        <taxon>Gunneridae</taxon>
        <taxon>Pentapetalae</taxon>
        <taxon>asterids</taxon>
        <taxon>lamiids</taxon>
        <taxon>Solanales</taxon>
        <taxon>Convolvulaceae</taxon>
        <taxon>Cuscuteae</taxon>
        <taxon>Cuscuta</taxon>
        <taxon>Cuscuta subgen. Grammica</taxon>
        <taxon>Cuscuta sect. Cleistogrammica</taxon>
    </lineage>
</organism>
<keyword evidence="4" id="KW-1185">Reference proteome</keyword>
<dbReference type="EMBL" id="OOIL02003781">
    <property type="protein sequence ID" value="VFQ89212.1"/>
    <property type="molecule type" value="Genomic_DNA"/>
</dbReference>
<name>A0A484MK78_9ASTE</name>
<accession>A0A484MK78</accession>
<sequence length="615" mass="70483">MAEFCSALDDCGLMDLGMCGYPFTWERGRGSDHCIEERLDRAVGSADWMRLHVEARVYNVDMRRSDHSALFLSLSKVTRRPRIRRFMFENAWLKDAGCKDVIKSAWESSSSLSLPARLEHCGKELAAWGGDRYHLFGKKIKDLKAVVTRLRNKRGTSHLRELREADSALTKLLDQEDAFWRQRAKQHWLRSIDANTRMLSVGVCFMVFMFVGVCFMKVPWLTLFSGSEQDRGKDVLLKTVAQAMPQFAMSVFLLPKSMCSNMERLMNAFWWHGRGNSDRGINWLSWERMAVPKKFGGLGFKHLLGFNIAMLGKQGWRLLTQPDVLVSRVFKARYFPTTSFLEAKLGGTPSYCWRSILAAQPLIKAGARRRIGNGSDTLVWDSPWLPDGADPQVCSDLTTHWPNFPVSFLINRESGVWNLELLHQIFGQRDIELILKITPDINRGDRWFWAGQSHGQYTVKDAYRNFMGEADFVLGFSNWGRLWKISVAMKVKVCLWRALRGILPTISALNSKGLNLDNSCPVCGQTGESLEHVFLQCRLADRVWRSLHIGGDRNLTFGAWFQRQCEICSLEGLQVVAWTIWALWKTRNTAVWEQRVVMPQAVVRMIHSMVAGWRN</sequence>
<protein>
    <recommendedName>
        <fullName evidence="2">Reverse transcriptase zinc-binding domain-containing protein</fullName>
    </recommendedName>
</protein>